<dbReference type="PANTHER" id="PTHR47957:SF3">
    <property type="entry name" value="ATP-DEPENDENT HELICASE HRQ1"/>
    <property type="match status" value="1"/>
</dbReference>
<gene>
    <name evidence="3" type="ORF">BHS09_11210</name>
</gene>
<dbReference type="InterPro" id="IPR027417">
    <property type="entry name" value="P-loop_NTPase"/>
</dbReference>
<evidence type="ECO:0000313" key="3">
    <source>
        <dbReference type="EMBL" id="QDE67506.1"/>
    </source>
</evidence>
<dbReference type="EMBL" id="CP017174">
    <property type="protein sequence ID" value="QDE67506.1"/>
    <property type="molecule type" value="Genomic_DNA"/>
</dbReference>
<dbReference type="GO" id="GO:0043138">
    <property type="term" value="F:3'-5' DNA helicase activity"/>
    <property type="evidence" value="ECO:0007669"/>
    <property type="project" value="TreeGrafter"/>
</dbReference>
<dbReference type="PANTHER" id="PTHR47957">
    <property type="entry name" value="ATP-DEPENDENT HELICASE HRQ1"/>
    <property type="match status" value="1"/>
</dbReference>
<accession>A0AAE6KRT7</accession>
<dbReference type="SMART" id="SM00490">
    <property type="entry name" value="HELICc"/>
    <property type="match status" value="1"/>
</dbReference>
<dbReference type="Proteomes" id="UP000320179">
    <property type="component" value="Chromosome"/>
</dbReference>
<dbReference type="InterPro" id="IPR001650">
    <property type="entry name" value="Helicase_C-like"/>
</dbReference>
<name>A0AAE6KRT7_MYXXA</name>
<reference evidence="3 4" key="1">
    <citation type="journal article" date="2019" name="Science">
        <title>Social genes are selection hotspots in kin groups of a soil microbe.</title>
        <authorList>
            <person name="Wielgoss S."/>
            <person name="Wolfensberger R."/>
            <person name="Sun L."/>
            <person name="Fiegna F."/>
            <person name="Velicer G.J."/>
        </authorList>
    </citation>
    <scope>NUCLEOTIDE SEQUENCE [LARGE SCALE GENOMIC DNA]</scope>
    <source>
        <strain evidence="3 4">MC3.5.9c15</strain>
    </source>
</reference>
<dbReference type="Gene3D" id="3.40.50.300">
    <property type="entry name" value="P-loop containing nucleotide triphosphate hydrolases"/>
    <property type="match status" value="2"/>
</dbReference>
<organism evidence="3 4">
    <name type="scientific">Myxococcus xanthus</name>
    <dbReference type="NCBI Taxonomy" id="34"/>
    <lineage>
        <taxon>Bacteria</taxon>
        <taxon>Pseudomonadati</taxon>
        <taxon>Myxococcota</taxon>
        <taxon>Myxococcia</taxon>
        <taxon>Myxococcales</taxon>
        <taxon>Cystobacterineae</taxon>
        <taxon>Myxococcaceae</taxon>
        <taxon>Myxococcus</taxon>
    </lineage>
</organism>
<dbReference type="CDD" id="cd18785">
    <property type="entry name" value="SF2_C"/>
    <property type="match status" value="1"/>
</dbReference>
<evidence type="ECO:0000256" key="1">
    <source>
        <dbReference type="SAM" id="MobiDB-lite"/>
    </source>
</evidence>
<evidence type="ECO:0000313" key="4">
    <source>
        <dbReference type="Proteomes" id="UP000320179"/>
    </source>
</evidence>
<dbReference type="AlphaFoldDB" id="A0AAE6KRT7"/>
<evidence type="ECO:0000259" key="2">
    <source>
        <dbReference type="PROSITE" id="PS51194"/>
    </source>
</evidence>
<feature type="domain" description="Helicase C-terminal" evidence="2">
    <location>
        <begin position="768"/>
        <end position="904"/>
    </location>
</feature>
<feature type="region of interest" description="Disordered" evidence="1">
    <location>
        <begin position="46"/>
        <end position="69"/>
    </location>
</feature>
<sequence length="1053" mass="117083">MNRLEQYLAAVEADLVGPACEPDERLEKARPSDRYLTGILFPEQTEDLSAETSAEEDDDRDETTDDDLGLDIPVAMNAMRRPASLGISFCIRGNRIRLEATAARYVRRWLLAGQVVREDQGRSKECWIREPLSFSRDLELQEGLSQVEAITGLCWWVRVLGLGSNVHQVTVVLQNTHESVGGRVEMEEMSFFQTRFEARAGSGAELLPRHPSRRWLDDDGRASALIYRKMEEWAVGHTCAATWGEDERGRFVAATWLPRQHVPSTSADGHERFARVSTAVTGSSSGAFQAEALASADPERLQALLSVVPRAYREWIQEQRERLGELSLEEETQAQVHLTRADEIAGRIKAGIACLDEDDNARRAFQLAHRAMLIQRRWGSSNPKLALEWRPFQLAFQLLGIPGLVHPAAEDGAPSRERQIMDLLWFPTGGGKTEAYLGLIAFLLLFRRLREGGEPDRGAGVAAIMRYTLRLLTVQQFERASRMVLACEHLRREAHRGGDASLGETPFSIGLWVGGDATPNLIQTARESEYEARKARQLTRCPACQNPGLVWDSRRQGDYIVECRATGCPLSGAPLPVHTIDEVIYQQSPSLLIGTVDKFAQIVRKQQTRQLFSAASIPPELILQDELHLISGPLGTVVGLYEAAIDQICSRDGIPPKVVGSTATIRRAEEQVRGLFNREVSQFPPPAIDWDDSCFAVRDTKAAGRLYVGVSTAGRSPKFSLQAVCAALLQRAAPEEGIFPTDAERDPYWTLLAYFNSMRELGGAHVMMLDDVNDSMTVYARSHGCNTRERIEEPLELTSRVPSSEIPDTLARLEKSLPRQDVSVVLATNMISVGVDIPRLGLMVINGQPKSMAEYIQASSRVGRGNIPGLIVTVYNAGRARDRSHYEAFRTWHQSLYREVEATSVTPFAPRARDKALHAALVALARHLVPGMGNDAELTAERREELEPYAQALYERADACDPYEAEETWEHLVTLLDMWEGRGPLGDYWNDYKPAQSLLVSAEKVAEVRATSGNWNHAALATPNSMREVEPSVRFRLVSGLARTPTGNEDANT</sequence>
<dbReference type="PROSITE" id="PS51194">
    <property type="entry name" value="HELICASE_CTER"/>
    <property type="match status" value="1"/>
</dbReference>
<dbReference type="Pfam" id="PF00271">
    <property type="entry name" value="Helicase_C"/>
    <property type="match status" value="1"/>
</dbReference>
<protein>
    <recommendedName>
        <fullName evidence="2">Helicase C-terminal domain-containing protein</fullName>
    </recommendedName>
</protein>
<dbReference type="SUPFAM" id="SSF52540">
    <property type="entry name" value="P-loop containing nucleoside triphosphate hydrolases"/>
    <property type="match status" value="2"/>
</dbReference>
<dbReference type="RefSeq" id="WP_140797892.1">
    <property type="nucleotide sequence ID" value="NZ_CP017173.1"/>
</dbReference>
<dbReference type="GO" id="GO:0036297">
    <property type="term" value="P:interstrand cross-link repair"/>
    <property type="evidence" value="ECO:0007669"/>
    <property type="project" value="TreeGrafter"/>
</dbReference>
<proteinExistence type="predicted"/>
<dbReference type="GO" id="GO:0006289">
    <property type="term" value="P:nucleotide-excision repair"/>
    <property type="evidence" value="ECO:0007669"/>
    <property type="project" value="TreeGrafter"/>
</dbReference>